<keyword evidence="2" id="KW-1185">Reference proteome</keyword>
<gene>
    <name evidence="1" type="ORF">F0145_19105</name>
</gene>
<sequence>MPDFSDPKKEFASTLSHSNARVVRAPKVTANTAKMAPHQSLREQNLTPRLPVPAVNDWVAQRLLKEYGAIFVAQGNVVRPPAIIFTNPTDCITWQSRLNIRRENIGGIYIELQTEAMNALLAAREEAVRKNLRITPRGTWAARRSYRDTEKIWSRRVVPGLAFWRRRGKLSAREAARIQELAPARQVKEILRLEAQGLYFSKNFSKSILYSGTAPGASQHISMLALDINENHQAAVRAILARHGWFQTVISDLPHFTYLGTTQNKLPALGLKKTVKNKRIYWTPA</sequence>
<evidence type="ECO:0000313" key="1">
    <source>
        <dbReference type="EMBL" id="KAA5542340.1"/>
    </source>
</evidence>
<dbReference type="EMBL" id="VWSF01000018">
    <property type="protein sequence ID" value="KAA5542340.1"/>
    <property type="molecule type" value="Genomic_DNA"/>
</dbReference>
<dbReference type="AlphaFoldDB" id="A0A5M6D778"/>
<accession>A0A5M6D778</accession>
<comment type="caution">
    <text evidence="1">The sequence shown here is derived from an EMBL/GenBank/DDBJ whole genome shotgun (WGS) entry which is preliminary data.</text>
</comment>
<evidence type="ECO:0000313" key="2">
    <source>
        <dbReference type="Proteomes" id="UP000323426"/>
    </source>
</evidence>
<name>A0A5M6D778_9BACT</name>
<proteinExistence type="predicted"/>
<dbReference type="Proteomes" id="UP000323426">
    <property type="component" value="Unassembled WGS sequence"/>
</dbReference>
<dbReference type="RefSeq" id="WP_150090942.1">
    <property type="nucleotide sequence ID" value="NZ_VWSF01000018.1"/>
</dbReference>
<protein>
    <recommendedName>
        <fullName evidence="3">Peptidase M15B domain-containing protein</fullName>
    </recommendedName>
</protein>
<organism evidence="1 2">
    <name type="scientific">Adhaeribacter rhizoryzae</name>
    <dbReference type="NCBI Taxonomy" id="2607907"/>
    <lineage>
        <taxon>Bacteria</taxon>
        <taxon>Pseudomonadati</taxon>
        <taxon>Bacteroidota</taxon>
        <taxon>Cytophagia</taxon>
        <taxon>Cytophagales</taxon>
        <taxon>Hymenobacteraceae</taxon>
        <taxon>Adhaeribacter</taxon>
    </lineage>
</organism>
<evidence type="ECO:0008006" key="3">
    <source>
        <dbReference type="Google" id="ProtNLM"/>
    </source>
</evidence>
<reference evidence="1 2" key="1">
    <citation type="submission" date="2019-09" db="EMBL/GenBank/DDBJ databases">
        <title>Genome sequence and assembly of Adhaeribacter sp.</title>
        <authorList>
            <person name="Chhetri G."/>
        </authorList>
    </citation>
    <scope>NUCLEOTIDE SEQUENCE [LARGE SCALE GENOMIC DNA]</scope>
    <source>
        <strain evidence="1 2">DK36</strain>
    </source>
</reference>